<name>A0A806KHU9_9BACT</name>
<proteinExistence type="predicted"/>
<dbReference type="EMBL" id="JQ844280">
    <property type="protein sequence ID" value="AGS54209.1"/>
    <property type="molecule type" value="Genomic_DNA"/>
</dbReference>
<organism evidence="1">
    <name type="scientific">uncultured bacterium contig00107</name>
    <dbReference type="NCBI Taxonomy" id="1181573"/>
    <lineage>
        <taxon>Bacteria</taxon>
        <taxon>environmental samples</taxon>
    </lineage>
</organism>
<protein>
    <submittedName>
        <fullName evidence="1">Uncharacterized protein</fullName>
    </submittedName>
</protein>
<evidence type="ECO:0000313" key="1">
    <source>
        <dbReference type="EMBL" id="AGS54209.1"/>
    </source>
</evidence>
<accession>A0A806KHU9</accession>
<reference evidence="1" key="1">
    <citation type="submission" date="2012-03" db="EMBL/GenBank/DDBJ databases">
        <title>Functional metagenomics reveals considerable lignocellulase gene clusters in the gut microbiome of a wood-feeding higher termite.</title>
        <authorList>
            <person name="Liu N."/>
        </authorList>
    </citation>
    <scope>NUCLEOTIDE SEQUENCE</scope>
</reference>
<dbReference type="AlphaFoldDB" id="A0A806KHU9"/>
<sequence length="43" mass="4882">MRKKIDDPTSVVKGINHRFWNISAPLGDVMLQMFVAQGFTQCT</sequence>